<evidence type="ECO:0000256" key="1">
    <source>
        <dbReference type="ARBA" id="ARBA00022730"/>
    </source>
</evidence>
<keyword evidence="1" id="KW-0699">rRNA-binding</keyword>
<dbReference type="GO" id="GO:0006412">
    <property type="term" value="P:translation"/>
    <property type="evidence" value="ECO:0007669"/>
    <property type="project" value="InterPro"/>
</dbReference>
<dbReference type="InterPro" id="IPR037121">
    <property type="entry name" value="Ribosomal_bL25_C"/>
</dbReference>
<dbReference type="InterPro" id="IPR020057">
    <property type="entry name" value="Ribosomal_bL25_b-dom"/>
</dbReference>
<keyword evidence="2" id="KW-0694">RNA-binding</keyword>
<dbReference type="InterPro" id="IPR029751">
    <property type="entry name" value="Ribosomal_L25_dom"/>
</dbReference>
<dbReference type="InterPro" id="IPR001021">
    <property type="entry name" value="Ribosomal_bL25_long"/>
</dbReference>
<dbReference type="PANTHER" id="PTHR33284">
    <property type="entry name" value="RIBOSOMAL PROTEIN L25/GLN-TRNA SYNTHETASE, ANTI-CODON-BINDING DOMAIN-CONTAINING PROTEIN"/>
    <property type="match status" value="1"/>
</dbReference>
<dbReference type="GO" id="GO:0008097">
    <property type="term" value="F:5S rRNA binding"/>
    <property type="evidence" value="ECO:0007669"/>
    <property type="project" value="InterPro"/>
</dbReference>
<evidence type="ECO:0000256" key="3">
    <source>
        <dbReference type="ARBA" id="ARBA00022980"/>
    </source>
</evidence>
<dbReference type="InterPro" id="IPR011035">
    <property type="entry name" value="Ribosomal_bL25/Gln-tRNA_synth"/>
</dbReference>
<feature type="domain" description="Large ribosomal subunit protein bL25 L25" evidence="5">
    <location>
        <begin position="8"/>
        <end position="90"/>
    </location>
</feature>
<accession>A0A644TT14</accession>
<dbReference type="EMBL" id="VSSQ01000051">
    <property type="protein sequence ID" value="MPL70138.1"/>
    <property type="molecule type" value="Genomic_DNA"/>
</dbReference>
<dbReference type="NCBIfam" id="NF004132">
    <property type="entry name" value="PRK05618.2-2"/>
    <property type="match status" value="1"/>
</dbReference>
<gene>
    <name evidence="7" type="primary">rplY_3</name>
    <name evidence="7" type="ORF">SDC9_15890</name>
</gene>
<proteinExistence type="inferred from homology"/>
<dbReference type="Gene3D" id="2.40.240.10">
    <property type="entry name" value="Ribosomal Protein L25, Chain P"/>
    <property type="match status" value="1"/>
</dbReference>
<dbReference type="HAMAP" id="MF_01334">
    <property type="entry name" value="Ribosomal_bL25_CTC"/>
    <property type="match status" value="1"/>
</dbReference>
<dbReference type="PANTHER" id="PTHR33284:SF1">
    <property type="entry name" value="RIBOSOMAL PROTEIN L25_GLN-TRNA SYNTHETASE, ANTI-CODON-BINDING DOMAIN-CONTAINING PROTEIN"/>
    <property type="match status" value="1"/>
</dbReference>
<protein>
    <submittedName>
        <fullName evidence="7">50S ribosomal protein L25</fullName>
    </submittedName>
</protein>
<evidence type="ECO:0000259" key="6">
    <source>
        <dbReference type="Pfam" id="PF14693"/>
    </source>
</evidence>
<evidence type="ECO:0000256" key="2">
    <source>
        <dbReference type="ARBA" id="ARBA00022884"/>
    </source>
</evidence>
<reference evidence="7" key="1">
    <citation type="submission" date="2019-08" db="EMBL/GenBank/DDBJ databases">
        <authorList>
            <person name="Kucharzyk K."/>
            <person name="Murdoch R.W."/>
            <person name="Higgins S."/>
            <person name="Loffler F."/>
        </authorList>
    </citation>
    <scope>NUCLEOTIDE SEQUENCE</scope>
</reference>
<evidence type="ECO:0000259" key="5">
    <source>
        <dbReference type="Pfam" id="PF01386"/>
    </source>
</evidence>
<evidence type="ECO:0000313" key="7">
    <source>
        <dbReference type="EMBL" id="MPL70138.1"/>
    </source>
</evidence>
<evidence type="ECO:0000256" key="4">
    <source>
        <dbReference type="ARBA" id="ARBA00023274"/>
    </source>
</evidence>
<dbReference type="NCBIfam" id="TIGR00731">
    <property type="entry name" value="bL25_bact_ctc"/>
    <property type="match status" value="1"/>
</dbReference>
<dbReference type="Pfam" id="PF14693">
    <property type="entry name" value="Ribosomal_TL5_C"/>
    <property type="match status" value="1"/>
</dbReference>
<keyword evidence="4" id="KW-0687">Ribonucleoprotein</keyword>
<dbReference type="Pfam" id="PF01386">
    <property type="entry name" value="Ribosomal_L25p"/>
    <property type="match status" value="1"/>
</dbReference>
<dbReference type="CDD" id="cd00495">
    <property type="entry name" value="Ribosomal_L25_TL5_CTC"/>
    <property type="match status" value="1"/>
</dbReference>
<keyword evidence="3 7" id="KW-0689">Ribosomal protein</keyword>
<organism evidence="7">
    <name type="scientific">bioreactor metagenome</name>
    <dbReference type="NCBI Taxonomy" id="1076179"/>
    <lineage>
        <taxon>unclassified sequences</taxon>
        <taxon>metagenomes</taxon>
        <taxon>ecological metagenomes</taxon>
    </lineage>
</organism>
<dbReference type="AlphaFoldDB" id="A0A644TT14"/>
<dbReference type="GO" id="GO:0003735">
    <property type="term" value="F:structural constituent of ribosome"/>
    <property type="evidence" value="ECO:0007669"/>
    <property type="project" value="InterPro"/>
</dbReference>
<name>A0A644TT14_9ZZZZ</name>
<dbReference type="GO" id="GO:0022625">
    <property type="term" value="C:cytosolic large ribosomal subunit"/>
    <property type="evidence" value="ECO:0007669"/>
    <property type="project" value="TreeGrafter"/>
</dbReference>
<dbReference type="Gene3D" id="2.170.120.20">
    <property type="entry name" value="Ribosomal protein L25, beta domain"/>
    <property type="match status" value="1"/>
</dbReference>
<dbReference type="SUPFAM" id="SSF50715">
    <property type="entry name" value="Ribosomal protein L25-like"/>
    <property type="match status" value="1"/>
</dbReference>
<comment type="caution">
    <text evidence="7">The sequence shown here is derived from an EMBL/GenBank/DDBJ whole genome shotgun (WGS) entry which is preliminary data.</text>
</comment>
<dbReference type="InterPro" id="IPR020930">
    <property type="entry name" value="Ribosomal_uL5_bac-type"/>
</dbReference>
<dbReference type="InterPro" id="IPR020056">
    <property type="entry name" value="Rbsml_bL25/Gln-tRNA_synth_N"/>
</dbReference>
<feature type="domain" description="Large ribosomal subunit protein bL25 beta" evidence="6">
    <location>
        <begin position="99"/>
        <end position="178"/>
    </location>
</feature>
<sequence>MKTVSMSGSLRENVGKKDAKSLRRKGLVPCVMYGGEEQVRFSVDLTEFKPLLFTPDTNYVELNIDGKKTLTILQEIQYHPVSDEVIHADFLRLFDDKPITISVPIKAVGVAPGVLQGGKLETKIRKMKLKGLPNDIPQHVEISISNLNIGQGVKVEEIEIPKVEVLNVKSSVVIWVKSTRQSAAAAK</sequence>